<gene>
    <name evidence="2" type="ORF">EV702DRAFT_1198842</name>
</gene>
<feature type="region of interest" description="Disordered" evidence="1">
    <location>
        <begin position="555"/>
        <end position="655"/>
    </location>
</feature>
<feature type="compositionally biased region" description="Low complexity" evidence="1">
    <location>
        <begin position="618"/>
        <end position="628"/>
    </location>
</feature>
<evidence type="ECO:0000256" key="1">
    <source>
        <dbReference type="SAM" id="MobiDB-lite"/>
    </source>
</evidence>
<feature type="region of interest" description="Disordered" evidence="1">
    <location>
        <begin position="415"/>
        <end position="434"/>
    </location>
</feature>
<protein>
    <submittedName>
        <fullName evidence="2">Uncharacterized protein</fullName>
    </submittedName>
</protein>
<evidence type="ECO:0000313" key="3">
    <source>
        <dbReference type="Proteomes" id="UP000714275"/>
    </source>
</evidence>
<dbReference type="EMBL" id="JABBWD010000030">
    <property type="protein sequence ID" value="KAG1775938.1"/>
    <property type="molecule type" value="Genomic_DNA"/>
</dbReference>
<feature type="compositionally biased region" description="Low complexity" evidence="1">
    <location>
        <begin position="555"/>
        <end position="566"/>
    </location>
</feature>
<accession>A0A9P7D1Q3</accession>
<feature type="compositionally biased region" description="Acidic residues" evidence="1">
    <location>
        <begin position="418"/>
        <end position="431"/>
    </location>
</feature>
<evidence type="ECO:0000313" key="2">
    <source>
        <dbReference type="EMBL" id="KAG1775938.1"/>
    </source>
</evidence>
<proteinExistence type="predicted"/>
<reference evidence="2" key="1">
    <citation type="journal article" date="2020" name="New Phytol.">
        <title>Comparative genomics reveals dynamic genome evolution in host specialist ectomycorrhizal fungi.</title>
        <authorList>
            <person name="Lofgren L.A."/>
            <person name="Nguyen N.H."/>
            <person name="Vilgalys R."/>
            <person name="Ruytinx J."/>
            <person name="Liao H.L."/>
            <person name="Branco S."/>
            <person name="Kuo A."/>
            <person name="LaButti K."/>
            <person name="Lipzen A."/>
            <person name="Andreopoulos W."/>
            <person name="Pangilinan J."/>
            <person name="Riley R."/>
            <person name="Hundley H."/>
            <person name="Na H."/>
            <person name="Barry K."/>
            <person name="Grigoriev I.V."/>
            <person name="Stajich J.E."/>
            <person name="Kennedy P.G."/>
        </authorList>
    </citation>
    <scope>NUCLEOTIDE SEQUENCE</scope>
    <source>
        <strain evidence="2">DOB743</strain>
    </source>
</reference>
<sequence length="655" mass="72414">MECGLLQKGIDIDLEFCLIPNTSQGLMERESLGQFFKIEHIEVNVAENIDMQVKQSNHPILAVRLLACHHALLPPGNFTHPGGADPGIGLRQHYLVAGRRGPKPWATAEQEKFLLSLLGEYIVCQKAKVYTAFFLDTWVAFEAQWPEHARATTGVPLEGDLTEVETKILTNAKSNHRTQIKVWYRWQTNVACLARVAGLKGALDLSETLNGGDEVSGRAPQEVEVYSQIFYNERVKEEADAAIKAEGITTRGQKLAKQKDLTRTKYAAEDDSIKAEVQERHQEALVNWKKKRELAKAGFVPEVEQEEKIKAFSELRAHLDRVFRHLSHKTGGLKFTCIAGGRNPATGEIVVVDYHLGETEVGDEFSAEYSGFSEVQTAYADFVKLALAHDDRMAASALDAGTIADELANESDNIFSEGSEEEEKAAEEEENVRENEELGVMDDIGLRLNGLYEFDQVMDDQRSTVDSSPAPVTAWTTTVAPTITDNNIIPPAFDQFDISSLDLSVIDDLSQAYCRCRPMTRSHLVSTISTIASWKTPPTHHHILPAFSGYTAATSSNTTLSHSNHLPPATPLASTSNMNVTDSNTSDSLAGLEEEGPRRTTRRHVPSTREHVLNAIGSSSARVRPPVSVDKENKKRRKGNTVGVGPQSRKKQRHT</sequence>
<keyword evidence="3" id="KW-1185">Reference proteome</keyword>
<dbReference type="Proteomes" id="UP000714275">
    <property type="component" value="Unassembled WGS sequence"/>
</dbReference>
<organism evidence="2 3">
    <name type="scientific">Suillus placidus</name>
    <dbReference type="NCBI Taxonomy" id="48579"/>
    <lineage>
        <taxon>Eukaryota</taxon>
        <taxon>Fungi</taxon>
        <taxon>Dikarya</taxon>
        <taxon>Basidiomycota</taxon>
        <taxon>Agaricomycotina</taxon>
        <taxon>Agaricomycetes</taxon>
        <taxon>Agaricomycetidae</taxon>
        <taxon>Boletales</taxon>
        <taxon>Suillineae</taxon>
        <taxon>Suillaceae</taxon>
        <taxon>Suillus</taxon>
    </lineage>
</organism>
<name>A0A9P7D1Q3_9AGAM</name>
<comment type="caution">
    <text evidence="2">The sequence shown here is derived from an EMBL/GenBank/DDBJ whole genome shotgun (WGS) entry which is preliminary data.</text>
</comment>
<dbReference type="OrthoDB" id="2803783at2759"/>
<feature type="compositionally biased region" description="Polar residues" evidence="1">
    <location>
        <begin position="572"/>
        <end position="588"/>
    </location>
</feature>
<dbReference type="AlphaFoldDB" id="A0A9P7D1Q3"/>